<dbReference type="AlphaFoldDB" id="A0A1L9NUN4"/>
<dbReference type="GO" id="GO:0018786">
    <property type="term" value="F:haloalkane dehalogenase activity"/>
    <property type="evidence" value="ECO:0007669"/>
    <property type="project" value="UniProtKB-EC"/>
</dbReference>
<dbReference type="InterPro" id="IPR050266">
    <property type="entry name" value="AB_hydrolase_sf"/>
</dbReference>
<dbReference type="STRING" id="696762.PFRI_27440"/>
<protein>
    <submittedName>
        <fullName evidence="2">Haloalkane dehalogenase</fullName>
        <ecNumber evidence="2">3.8.1.5</ecNumber>
    </submittedName>
</protein>
<dbReference type="Gene3D" id="3.40.50.1820">
    <property type="entry name" value="alpha/beta hydrolase"/>
    <property type="match status" value="1"/>
</dbReference>
<dbReference type="GO" id="GO:0016020">
    <property type="term" value="C:membrane"/>
    <property type="evidence" value="ECO:0007669"/>
    <property type="project" value="TreeGrafter"/>
</dbReference>
<feature type="domain" description="AB hydrolase-1" evidence="1">
    <location>
        <begin position="48"/>
        <end position="177"/>
    </location>
</feature>
<organism evidence="2 3">
    <name type="scientific">Planktotalea frisia</name>
    <dbReference type="NCBI Taxonomy" id="696762"/>
    <lineage>
        <taxon>Bacteria</taxon>
        <taxon>Pseudomonadati</taxon>
        <taxon>Pseudomonadota</taxon>
        <taxon>Alphaproteobacteria</taxon>
        <taxon>Rhodobacterales</taxon>
        <taxon>Paracoccaceae</taxon>
        <taxon>Planktotalea</taxon>
    </lineage>
</organism>
<dbReference type="InterPro" id="IPR000639">
    <property type="entry name" value="Epox_hydrolase-like"/>
</dbReference>
<dbReference type="PANTHER" id="PTHR43798:SF24">
    <property type="entry name" value="CIS-3-ALKYL-4-ALKYLOXETAN-2-ONE DECARBOXYLASE"/>
    <property type="match status" value="1"/>
</dbReference>
<dbReference type="RefSeq" id="WP_072631273.1">
    <property type="nucleotide sequence ID" value="NZ_MLCB01000159.1"/>
</dbReference>
<comment type="caution">
    <text evidence="2">The sequence shown here is derived from an EMBL/GenBank/DDBJ whole genome shotgun (WGS) entry which is preliminary data.</text>
</comment>
<dbReference type="OrthoDB" id="9804723at2"/>
<evidence type="ECO:0000313" key="3">
    <source>
        <dbReference type="Proteomes" id="UP000184514"/>
    </source>
</evidence>
<dbReference type="SUPFAM" id="SSF53474">
    <property type="entry name" value="alpha/beta-Hydrolases"/>
    <property type="match status" value="1"/>
</dbReference>
<gene>
    <name evidence="2" type="primary">dhmA</name>
    <name evidence="2" type="ORF">PFRI_27440</name>
</gene>
<reference evidence="2 3" key="1">
    <citation type="submission" date="2016-10" db="EMBL/GenBank/DDBJ databases">
        <title>Genome sequence of Planktotalea frisia SH6-1.</title>
        <authorList>
            <person name="Poehlein A."/>
            <person name="Bakenhus I."/>
            <person name="Voget S."/>
            <person name="Brinkhoff T."/>
            <person name="Simon M."/>
        </authorList>
    </citation>
    <scope>NUCLEOTIDE SEQUENCE [LARGE SCALE GENOMIC DNA]</scope>
    <source>
        <strain evidence="2 3">SH6-1</strain>
    </source>
</reference>
<dbReference type="Proteomes" id="UP000184514">
    <property type="component" value="Unassembled WGS sequence"/>
</dbReference>
<name>A0A1L9NUN4_9RHOB</name>
<accession>A0A1L9NUN4</accession>
<sequence>MEILRSPDDRFRDLPDFAFEPHYTTITDTDGIDIRIHHIEAGPKDGTPILLMHGNPTWSYLYRHMINPLAEAGHRVIAVDLVGCGRSDKPSRKSDYSLARHYDWMTRWLQAMDLQGITLFCQDWGGTIGLYMVAQMPDRFTRVVASNTGLPTGSGSTRFFRMWRRAMRFAPRFPWFMVQNGTERTMSKAEMAAYRAPFPTRRFEAGLLKFPSLIAVEPDVPGVELNRAAWEKLKTFDKPFLLLFGRQDVVARGWFRTGRDIIPGAKGQDHDILDPAGHFIQEDQPDELVKRILTFIEKTS</sequence>
<evidence type="ECO:0000259" key="1">
    <source>
        <dbReference type="Pfam" id="PF00561"/>
    </source>
</evidence>
<dbReference type="Pfam" id="PF00561">
    <property type="entry name" value="Abhydrolase_1"/>
    <property type="match status" value="1"/>
</dbReference>
<proteinExistence type="predicted"/>
<dbReference type="EC" id="3.8.1.5" evidence="2"/>
<dbReference type="NCBIfam" id="NF002043">
    <property type="entry name" value="PRK00870.1"/>
    <property type="match status" value="1"/>
</dbReference>
<dbReference type="PANTHER" id="PTHR43798">
    <property type="entry name" value="MONOACYLGLYCEROL LIPASE"/>
    <property type="match status" value="1"/>
</dbReference>
<evidence type="ECO:0000313" key="2">
    <source>
        <dbReference type="EMBL" id="OJI92969.1"/>
    </source>
</evidence>
<dbReference type="EMBL" id="MLCB01000159">
    <property type="protein sequence ID" value="OJI92969.1"/>
    <property type="molecule type" value="Genomic_DNA"/>
</dbReference>
<dbReference type="PRINTS" id="PR00412">
    <property type="entry name" value="EPOXHYDRLASE"/>
</dbReference>
<keyword evidence="3" id="KW-1185">Reference proteome</keyword>
<keyword evidence="2" id="KW-0378">Hydrolase</keyword>
<dbReference type="InterPro" id="IPR000073">
    <property type="entry name" value="AB_hydrolase_1"/>
</dbReference>
<dbReference type="InterPro" id="IPR029058">
    <property type="entry name" value="AB_hydrolase_fold"/>
</dbReference>